<dbReference type="HOGENOM" id="CLU_252095_0_0_1"/>
<feature type="compositionally biased region" description="Low complexity" evidence="1">
    <location>
        <begin position="184"/>
        <end position="196"/>
    </location>
</feature>
<evidence type="ECO:0000256" key="1">
    <source>
        <dbReference type="SAM" id="MobiDB-lite"/>
    </source>
</evidence>
<feature type="compositionally biased region" description="Polar residues" evidence="1">
    <location>
        <begin position="814"/>
        <end position="823"/>
    </location>
</feature>
<feature type="compositionally biased region" description="Low complexity" evidence="1">
    <location>
        <begin position="248"/>
        <end position="275"/>
    </location>
</feature>
<dbReference type="STRING" id="1037660.A0A066W4X5"/>
<keyword evidence="3" id="KW-1185">Reference proteome</keyword>
<dbReference type="RefSeq" id="XP_013243449.1">
    <property type="nucleotide sequence ID" value="XM_013387995.1"/>
</dbReference>
<feature type="compositionally biased region" description="Basic and acidic residues" evidence="1">
    <location>
        <begin position="43"/>
        <end position="62"/>
    </location>
</feature>
<feature type="compositionally biased region" description="Acidic residues" evidence="1">
    <location>
        <begin position="323"/>
        <end position="335"/>
    </location>
</feature>
<evidence type="ECO:0000313" key="3">
    <source>
        <dbReference type="Proteomes" id="UP000027361"/>
    </source>
</evidence>
<dbReference type="EMBL" id="JMSN01000037">
    <property type="protein sequence ID" value="KDN46134.1"/>
    <property type="molecule type" value="Genomic_DNA"/>
</dbReference>
<feature type="compositionally biased region" description="Basic and acidic residues" evidence="1">
    <location>
        <begin position="313"/>
        <end position="322"/>
    </location>
</feature>
<proteinExistence type="predicted"/>
<comment type="caution">
    <text evidence="2">The sequence shown here is derived from an EMBL/GenBank/DDBJ whole genome shotgun (WGS) entry which is preliminary data.</text>
</comment>
<feature type="compositionally biased region" description="Pro residues" evidence="1">
    <location>
        <begin position="720"/>
        <end position="730"/>
    </location>
</feature>
<feature type="region of interest" description="Disordered" evidence="1">
    <location>
        <begin position="467"/>
        <end position="557"/>
    </location>
</feature>
<feature type="compositionally biased region" description="Basic and acidic residues" evidence="1">
    <location>
        <begin position="650"/>
        <end position="662"/>
    </location>
</feature>
<dbReference type="InParanoid" id="A0A066W4X5"/>
<feature type="region of interest" description="Disordered" evidence="1">
    <location>
        <begin position="77"/>
        <end position="196"/>
    </location>
</feature>
<feature type="region of interest" description="Disordered" evidence="1">
    <location>
        <begin position="641"/>
        <end position="838"/>
    </location>
</feature>
<sequence>MAPSSTASAPSSSAASAAEAAGAGSGGVEAAIGDAAGEPPEEPLTRSETAAKDANDASHGDRGLVTVKQVVVVNKQQPTSALSIKLQQQRDSTNDLRGKDVPSASACVAASDAASPSSSSSSSSSQASQLATTPPTSAQATSTCSCCSSQRPHAQRCESPGAIPFPPSPSPSVRTDDSAAAAGSYTAPGSPSSISSWNSYASSALGGGGIVAARRLGDLADVEDDEGAASDVGSVQDHSAAVGGSETGQGAADGNSSSASGTSAGSNANANPNVGHYTSGQHLAPSGVLHHHHAHSHGHGHGHGHHSHHSHHHDSQSIHEPELETVSELEEEGDGLQDHGDGDVDQSEAESLATTADEHDDAEDTPAPAHGSPSTDFHGGTAATPQTGAAIKGGRYDHHYHQPQWQHNASGPRRRWAAHGKHYPQRHPHPHLHSLSLEASSGAGKAATNAPSHTHFSTRGLGHIYAQNGTRWGGNRGSSGNAGGSASSSAAAAAASTSAPTPTPTRATQVRRRKGRIAEIVHEDFGPHSDTTSSPSSSTQSSGANSPASGDGEHATPLSTWVPLSIVSPIASSTACSGGSGNDSVGPDVLIAPPAPVPPFSVDDYSFVGPPPLPPPRSISPSETIPVIPSRLCECVSADEDPGDVAVQDDCGRRASEQDGCHNDTPMPDAGADAGDSKPARAVSTSSASTCSSVSTFCSTSRLSITTTEDGADTDATAPSTPPSSPPPSPLTRSGTIRASAPHLKRSALTPAPFSSAGSGSSSSSSMSKAQSASATMPAPSASVTPTGDRTRRASTSATLKKPLRPCFRRRATAQGSLASNHDSSSERESPPYSSSRAAFRHAHVRFSQAPPQEVRTHSPVEYDRKSCSISNRLSAEDVEELRMMKMELGLLEAKWAAMAAWKEERSLGPHDEKVEISFGHTPNHTAINERGKTGKDFQSRCLERFGAMPLLSGSGSELPPFTTSHSPVSSPSHMTAGMQNPFSRPLTPKHGPSGSPASVHNDELHKETERLAERAMLSSEHCPAKIGRRAHAERVCLMSRFGLLDAPPPPLPGTASKSGYMSSSSVPMFGGTADQYRGHQRLLYANAYPNTPNVNTPIITSCLSSSVLPRLNSGSVAGRSSSAPPRGRSEVVEQACLTVPAESSLSTRTESESPVDIAQTDGEATTPTARGRSSTVDATKTMSTPSGAAQGHDSMLPTDSLATPTAASLSASADGVDSIPALVHTSPSPPRPPSPCRVLDAQHAASSASSSSARPSASRQPASLQTYSAPLSSGSLLAAQAPSSSYKPASLPFSAPPHAKQFTGSSSSSLSKRRDPPLRSPHDASPTSSLLHGARPGSASDSASSKAAAEECYFSAGAVSTKASSFAVSTSVAAKKQTPYCFSPRAAIDTARSYQFASSSSPRSGPMHATLSAVSTGYDSPVSEFYESGSEYDLLG</sequence>
<feature type="compositionally biased region" description="Basic and acidic residues" evidence="1">
    <location>
        <begin position="1313"/>
        <end position="1323"/>
    </location>
</feature>
<feature type="compositionally biased region" description="Polar residues" evidence="1">
    <location>
        <begin position="78"/>
        <end position="91"/>
    </location>
</feature>
<organism evidence="2 3">
    <name type="scientific">Tilletiaria anomala (strain ATCC 24038 / CBS 436.72 / UBC 951)</name>
    <dbReference type="NCBI Taxonomy" id="1037660"/>
    <lineage>
        <taxon>Eukaryota</taxon>
        <taxon>Fungi</taxon>
        <taxon>Dikarya</taxon>
        <taxon>Basidiomycota</taxon>
        <taxon>Ustilaginomycotina</taxon>
        <taxon>Exobasidiomycetes</taxon>
        <taxon>Georgefischeriales</taxon>
        <taxon>Tilletiariaceae</taxon>
        <taxon>Tilletiaria</taxon>
    </lineage>
</organism>
<reference evidence="2 3" key="1">
    <citation type="submission" date="2014-05" db="EMBL/GenBank/DDBJ databases">
        <title>Draft genome sequence of a rare smut relative, Tilletiaria anomala UBC 951.</title>
        <authorList>
            <consortium name="DOE Joint Genome Institute"/>
            <person name="Toome M."/>
            <person name="Kuo A."/>
            <person name="Henrissat B."/>
            <person name="Lipzen A."/>
            <person name="Tritt A."/>
            <person name="Yoshinaga Y."/>
            <person name="Zane M."/>
            <person name="Barry K."/>
            <person name="Grigoriev I.V."/>
            <person name="Spatafora J.W."/>
            <person name="Aimea M.C."/>
        </authorList>
    </citation>
    <scope>NUCLEOTIDE SEQUENCE [LARGE SCALE GENOMIC DNA]</scope>
    <source>
        <strain evidence="2 3">UBC 951</strain>
    </source>
</reference>
<feature type="compositionally biased region" description="Low complexity" evidence="1">
    <location>
        <begin position="682"/>
        <end position="719"/>
    </location>
</feature>
<feature type="region of interest" description="Disordered" evidence="1">
    <location>
        <begin position="1"/>
        <end position="62"/>
    </location>
</feature>
<feature type="compositionally biased region" description="Basic residues" evidence="1">
    <location>
        <begin position="412"/>
        <end position="432"/>
    </location>
</feature>
<dbReference type="Proteomes" id="UP000027361">
    <property type="component" value="Unassembled WGS sequence"/>
</dbReference>
<name>A0A066W4X5_TILAU</name>
<feature type="compositionally biased region" description="Gly residues" evidence="1">
    <location>
        <begin position="471"/>
        <end position="483"/>
    </location>
</feature>
<dbReference type="OrthoDB" id="3366471at2759"/>
<feature type="compositionally biased region" description="Basic residues" evidence="1">
    <location>
        <begin position="289"/>
        <end position="312"/>
    </location>
</feature>
<evidence type="ECO:0000313" key="2">
    <source>
        <dbReference type="EMBL" id="KDN46134.1"/>
    </source>
</evidence>
<feature type="compositionally biased region" description="Low complexity" evidence="1">
    <location>
        <begin position="379"/>
        <end position="390"/>
    </location>
</feature>
<feature type="compositionally biased region" description="Low complexity" evidence="1">
    <location>
        <begin position="1242"/>
        <end position="1266"/>
    </location>
</feature>
<dbReference type="OMA" id="QWANASG"/>
<feature type="region of interest" description="Disordered" evidence="1">
    <location>
        <begin position="440"/>
        <end position="459"/>
    </location>
</feature>
<feature type="region of interest" description="Disordered" evidence="1">
    <location>
        <begin position="954"/>
        <end position="1006"/>
    </location>
</feature>
<feature type="compositionally biased region" description="Low complexity" evidence="1">
    <location>
        <begin position="755"/>
        <end position="787"/>
    </location>
</feature>
<feature type="compositionally biased region" description="Low complexity" evidence="1">
    <location>
        <begin position="529"/>
        <end position="549"/>
    </location>
</feature>
<feature type="compositionally biased region" description="Low complexity" evidence="1">
    <location>
        <begin position="1"/>
        <end position="22"/>
    </location>
</feature>
<gene>
    <name evidence="2" type="ORF">K437DRAFT_268216</name>
</gene>
<feature type="compositionally biased region" description="Low complexity" evidence="1">
    <location>
        <begin position="960"/>
        <end position="974"/>
    </location>
</feature>
<feature type="compositionally biased region" description="Polar residues" evidence="1">
    <location>
        <begin position="1163"/>
        <end position="1188"/>
    </location>
</feature>
<feature type="compositionally biased region" description="Low complexity" evidence="1">
    <location>
        <begin position="1197"/>
        <end position="1215"/>
    </location>
</feature>
<feature type="region of interest" description="Disordered" evidence="1">
    <location>
        <begin position="224"/>
        <end position="435"/>
    </location>
</feature>
<accession>A0A066W4X5</accession>
<feature type="region of interest" description="Disordered" evidence="1">
    <location>
        <begin position="1287"/>
        <end position="1343"/>
    </location>
</feature>
<feature type="region of interest" description="Disordered" evidence="1">
    <location>
        <begin position="1140"/>
        <end position="1266"/>
    </location>
</feature>
<protein>
    <submittedName>
        <fullName evidence="2">Uncharacterized protein</fullName>
    </submittedName>
</protein>
<dbReference type="GeneID" id="25266006"/>
<feature type="compositionally biased region" description="Basic residues" evidence="1">
    <location>
        <begin position="802"/>
        <end position="812"/>
    </location>
</feature>
<feature type="compositionally biased region" description="Low complexity" evidence="1">
    <location>
        <begin position="484"/>
        <end position="508"/>
    </location>
</feature>
<feature type="compositionally biased region" description="Basic and acidic residues" evidence="1">
    <location>
        <begin position="516"/>
        <end position="527"/>
    </location>
</feature>
<feature type="compositionally biased region" description="Low complexity" evidence="1">
    <location>
        <begin position="103"/>
        <end position="143"/>
    </location>
</feature>